<proteinExistence type="predicted"/>
<sequence length="283" mass="29430">MTRGKRGRRAAIALTAVVAPVLLLAGLVWAGQRSVVYLPSDAVPPPAAGAEDVRLATDDGLVLDAWLLPPRGGDRGAAVLLAHGNAGNRESRLPLARALAAEGFSVLLFDYRGYGGNEGSPSEEGLAADARAAADHLAERGFAADRTLYFGESLGAAVAAGLAAERPPAGLFLRSPFSSLADMGERYHPFLSVRPLLRDHYPVTGHVAEAGVPTTVVLGDADGVVPPEQSRAVARACPRLVEQVVLAGADHNDAELAHGPEVIAAFTRLADHALPAEPPRPPR</sequence>
<gene>
    <name evidence="2" type="ORF">SAMN05421803_113125</name>
</gene>
<name>A0A1M6PL15_9ACTN</name>
<dbReference type="Gene3D" id="3.40.50.1820">
    <property type="entry name" value="alpha/beta hydrolase"/>
    <property type="match status" value="1"/>
</dbReference>
<dbReference type="SUPFAM" id="SSF53474">
    <property type="entry name" value="alpha/beta-Hydrolases"/>
    <property type="match status" value="1"/>
</dbReference>
<dbReference type="InterPro" id="IPR022742">
    <property type="entry name" value="Hydrolase_4"/>
</dbReference>
<protein>
    <recommendedName>
        <fullName evidence="1">Serine aminopeptidase S33 domain-containing protein</fullName>
    </recommendedName>
</protein>
<dbReference type="Pfam" id="PF12146">
    <property type="entry name" value="Hydrolase_4"/>
    <property type="match status" value="1"/>
</dbReference>
<dbReference type="EMBL" id="FQZK01000013">
    <property type="protein sequence ID" value="SHK08662.1"/>
    <property type="molecule type" value="Genomic_DNA"/>
</dbReference>
<dbReference type="RefSeq" id="WP_218619573.1">
    <property type="nucleotide sequence ID" value="NZ_FQZK01000013.1"/>
</dbReference>
<feature type="domain" description="Serine aminopeptidase S33" evidence="1">
    <location>
        <begin position="77"/>
        <end position="183"/>
    </location>
</feature>
<dbReference type="PANTHER" id="PTHR12277">
    <property type="entry name" value="ALPHA/BETA HYDROLASE DOMAIN-CONTAINING PROTEIN"/>
    <property type="match status" value="1"/>
</dbReference>
<dbReference type="PANTHER" id="PTHR12277:SF79">
    <property type="entry name" value="XAA-PRO DIPEPTIDYL-PEPTIDASE-RELATED"/>
    <property type="match status" value="1"/>
</dbReference>
<reference evidence="2 3" key="1">
    <citation type="submission" date="2016-11" db="EMBL/GenBank/DDBJ databases">
        <authorList>
            <person name="Jaros S."/>
            <person name="Januszkiewicz K."/>
            <person name="Wedrychowicz H."/>
        </authorList>
    </citation>
    <scope>NUCLEOTIDE SEQUENCE [LARGE SCALE GENOMIC DNA]</scope>
    <source>
        <strain evidence="2 3">CGMCC 4.5723</strain>
    </source>
</reference>
<dbReference type="InterPro" id="IPR029058">
    <property type="entry name" value="AB_hydrolase_fold"/>
</dbReference>
<evidence type="ECO:0000313" key="3">
    <source>
        <dbReference type="Proteomes" id="UP000184452"/>
    </source>
</evidence>
<evidence type="ECO:0000259" key="1">
    <source>
        <dbReference type="Pfam" id="PF12146"/>
    </source>
</evidence>
<dbReference type="Proteomes" id="UP000184452">
    <property type="component" value="Unassembled WGS sequence"/>
</dbReference>
<organism evidence="2 3">
    <name type="scientific">Nocardiopsis flavescens</name>
    <dbReference type="NCBI Taxonomy" id="758803"/>
    <lineage>
        <taxon>Bacteria</taxon>
        <taxon>Bacillati</taxon>
        <taxon>Actinomycetota</taxon>
        <taxon>Actinomycetes</taxon>
        <taxon>Streptosporangiales</taxon>
        <taxon>Nocardiopsidaceae</taxon>
        <taxon>Nocardiopsis</taxon>
    </lineage>
</organism>
<accession>A0A1M6PL15</accession>
<evidence type="ECO:0000313" key="2">
    <source>
        <dbReference type="EMBL" id="SHK08662.1"/>
    </source>
</evidence>
<keyword evidence="3" id="KW-1185">Reference proteome</keyword>
<dbReference type="AlphaFoldDB" id="A0A1M6PL15"/>
<dbReference type="STRING" id="758803.SAMN05421803_113125"/>